<proteinExistence type="predicted"/>
<dbReference type="Proteomes" id="UP000823941">
    <property type="component" value="Chromosome 20"/>
</dbReference>
<comment type="caution">
    <text evidence="1">The sequence shown here is derived from an EMBL/GenBank/DDBJ whole genome shotgun (WGS) entry which is preliminary data.</text>
</comment>
<evidence type="ECO:0000313" key="1">
    <source>
        <dbReference type="EMBL" id="KAG7300845.1"/>
    </source>
</evidence>
<sequence length="112" mass="13375">MEQIEDTQHNTYTQISKLLSNFKKAEKDRLTKGYIEARLECLEKYWELFSQQHNIIISSTSDFKASSRYFLEDVHDNCFENYLDLKTMMKDRLNHITESKQNQTQSGEEQQV</sequence>
<accession>A0ABQ7Q6V3</accession>
<dbReference type="EMBL" id="JAHIBW010000020">
    <property type="protein sequence ID" value="KAG7300845.1"/>
    <property type="molecule type" value="Genomic_DNA"/>
</dbReference>
<evidence type="ECO:0000313" key="2">
    <source>
        <dbReference type="Proteomes" id="UP000823941"/>
    </source>
</evidence>
<name>A0ABQ7Q6V3_PLUXY</name>
<keyword evidence="2" id="KW-1185">Reference proteome</keyword>
<reference evidence="1 2" key="1">
    <citation type="submission" date="2021-06" db="EMBL/GenBank/DDBJ databases">
        <title>A haploid diamondback moth (Plutella xylostella L.) genome assembly resolves 31 chromosomes and identifies a diamide resistance mutation.</title>
        <authorList>
            <person name="Ward C.M."/>
            <person name="Perry K.D."/>
            <person name="Baker G."/>
            <person name="Powis K."/>
            <person name="Heckel D.G."/>
            <person name="Baxter S.W."/>
        </authorList>
    </citation>
    <scope>NUCLEOTIDE SEQUENCE [LARGE SCALE GENOMIC DNA]</scope>
    <source>
        <strain evidence="1 2">LV</strain>
        <tissue evidence="1">Single pupa</tissue>
    </source>
</reference>
<organism evidence="1 2">
    <name type="scientific">Plutella xylostella</name>
    <name type="common">Diamondback moth</name>
    <name type="synonym">Plutella maculipennis</name>
    <dbReference type="NCBI Taxonomy" id="51655"/>
    <lineage>
        <taxon>Eukaryota</taxon>
        <taxon>Metazoa</taxon>
        <taxon>Ecdysozoa</taxon>
        <taxon>Arthropoda</taxon>
        <taxon>Hexapoda</taxon>
        <taxon>Insecta</taxon>
        <taxon>Pterygota</taxon>
        <taxon>Neoptera</taxon>
        <taxon>Endopterygota</taxon>
        <taxon>Lepidoptera</taxon>
        <taxon>Glossata</taxon>
        <taxon>Ditrysia</taxon>
        <taxon>Yponomeutoidea</taxon>
        <taxon>Plutellidae</taxon>
        <taxon>Plutella</taxon>
    </lineage>
</organism>
<protein>
    <submittedName>
        <fullName evidence="1">Uncharacterized protein</fullName>
    </submittedName>
</protein>
<gene>
    <name evidence="1" type="ORF">JYU34_015184</name>
</gene>